<feature type="transmembrane region" description="Helical" evidence="7">
    <location>
        <begin position="472"/>
        <end position="492"/>
    </location>
</feature>
<accession>A0A370TPR5</accession>
<feature type="transmembrane region" description="Helical" evidence="7">
    <location>
        <begin position="176"/>
        <end position="195"/>
    </location>
</feature>
<evidence type="ECO:0000313" key="10">
    <source>
        <dbReference type="Proteomes" id="UP000254866"/>
    </source>
</evidence>
<evidence type="ECO:0000313" key="9">
    <source>
        <dbReference type="EMBL" id="RDL37510.1"/>
    </source>
</evidence>
<evidence type="ECO:0000256" key="2">
    <source>
        <dbReference type="ARBA" id="ARBA00022448"/>
    </source>
</evidence>
<feature type="compositionally biased region" description="Basic and acidic residues" evidence="6">
    <location>
        <begin position="18"/>
        <end position="31"/>
    </location>
</feature>
<feature type="domain" description="Major facilitator superfamily (MFS) profile" evidence="8">
    <location>
        <begin position="104"/>
        <end position="602"/>
    </location>
</feature>
<evidence type="ECO:0000256" key="1">
    <source>
        <dbReference type="ARBA" id="ARBA00004141"/>
    </source>
</evidence>
<dbReference type="Pfam" id="PF07690">
    <property type="entry name" value="MFS_1"/>
    <property type="match status" value="1"/>
</dbReference>
<dbReference type="GO" id="GO:0022857">
    <property type="term" value="F:transmembrane transporter activity"/>
    <property type="evidence" value="ECO:0007669"/>
    <property type="project" value="InterPro"/>
</dbReference>
<sequence length="625" mass="68045">MPGTPIPPSGSKYSTFEAYDRRRQDDTHENEAYDENESDESDPLLKETENGLRRGRNASSQSHDAAPYDVEPRLSFDDEESLVELPSEPEEKPITWMSLPRKSQLAILAIARLSEPLVQSSLRSYLFYQLKSFDKTLPDSTIASQAGIIQGAFAAAQLCTAMVWGRMSDKRGRKSVILFGLTGSMLSCIGFGFSATFTQALIFRSLGGALNGNVGVMRTMISEIIREKKFQSRAFVVLPMVANIGVIIGPMIGGLTSDPVTAYPSLFGGIKWLEIFPYSPPNILSAIFLAFATLAVWLGLEETHHAFCHRHDWGIISSRKIASIYQKLRRRNTNDGYLPVSDSDGDTPVLELSAPPKSSKLARPHYPNQLPLNRLFTYNVITVLISHSLLAAAMGTFQSIFYTFLSTPVYDPSHPLPDYTPHPPLKFTGGTGLSPRSIGFAMAVLGAIGIVLQLFLYPAINARLGTVRSYRIYLYCFPIVYALVPFLAIMPSTTPPPSQKTGPIFWAALTFIVFLFVMGRTFAAPAAQILVNNCCPHPTVLGTVHGIGQSVSAAARTVGPALGGWIYGVGLEKGVVGATFWALAGFATLSCFASTFVREGNGHEIRLEGDDEAEAEAEAANAGLR</sequence>
<feature type="transmembrane region" description="Helical" evidence="7">
    <location>
        <begin position="438"/>
        <end position="460"/>
    </location>
</feature>
<dbReference type="Proteomes" id="UP000254866">
    <property type="component" value="Unassembled WGS sequence"/>
</dbReference>
<dbReference type="PANTHER" id="PTHR23504">
    <property type="entry name" value="MAJOR FACILITATOR SUPERFAMILY DOMAIN-CONTAINING PROTEIN 10"/>
    <property type="match status" value="1"/>
</dbReference>
<feature type="transmembrane region" description="Helical" evidence="7">
    <location>
        <begin position="201"/>
        <end position="221"/>
    </location>
</feature>
<dbReference type="EMBL" id="NPIC01000003">
    <property type="protein sequence ID" value="RDL37510.1"/>
    <property type="molecule type" value="Genomic_DNA"/>
</dbReference>
<dbReference type="RefSeq" id="XP_031870166.1">
    <property type="nucleotide sequence ID" value="XM_032013566.1"/>
</dbReference>
<dbReference type="GO" id="GO:0016020">
    <property type="term" value="C:membrane"/>
    <property type="evidence" value="ECO:0007669"/>
    <property type="project" value="UniProtKB-SubCell"/>
</dbReference>
<evidence type="ECO:0000256" key="4">
    <source>
        <dbReference type="ARBA" id="ARBA00022989"/>
    </source>
</evidence>
<feature type="region of interest" description="Disordered" evidence="6">
    <location>
        <begin position="1"/>
        <end position="70"/>
    </location>
</feature>
<keyword evidence="5 7" id="KW-0472">Membrane</keyword>
<keyword evidence="3 7" id="KW-0812">Transmembrane</keyword>
<comment type="caution">
    <text evidence="9">The sequence shown here is derived from an EMBL/GenBank/DDBJ whole genome shotgun (WGS) entry which is preliminary data.</text>
</comment>
<dbReference type="InterPro" id="IPR036259">
    <property type="entry name" value="MFS_trans_sf"/>
</dbReference>
<dbReference type="GeneID" id="43597792"/>
<evidence type="ECO:0000256" key="7">
    <source>
        <dbReference type="SAM" id="Phobius"/>
    </source>
</evidence>
<feature type="compositionally biased region" description="Basic and acidic residues" evidence="6">
    <location>
        <begin position="43"/>
        <end position="52"/>
    </location>
</feature>
<dbReference type="OrthoDB" id="10262656at2759"/>
<evidence type="ECO:0000259" key="8">
    <source>
        <dbReference type="PROSITE" id="PS50850"/>
    </source>
</evidence>
<dbReference type="Gene3D" id="1.20.1250.20">
    <property type="entry name" value="MFS general substrate transporter like domains"/>
    <property type="match status" value="1"/>
</dbReference>
<feature type="transmembrane region" description="Helical" evidence="7">
    <location>
        <begin position="275"/>
        <end position="300"/>
    </location>
</feature>
<dbReference type="InterPro" id="IPR020846">
    <property type="entry name" value="MFS_dom"/>
</dbReference>
<comment type="subcellular location">
    <subcellularLocation>
        <location evidence="1">Membrane</location>
        <topology evidence="1">Multi-pass membrane protein</topology>
    </subcellularLocation>
</comment>
<proteinExistence type="predicted"/>
<gene>
    <name evidence="9" type="ORF">BP5553_04943</name>
</gene>
<keyword evidence="10" id="KW-1185">Reference proteome</keyword>
<organism evidence="9 10">
    <name type="scientific">Venustampulla echinocandica</name>
    <dbReference type="NCBI Taxonomy" id="2656787"/>
    <lineage>
        <taxon>Eukaryota</taxon>
        <taxon>Fungi</taxon>
        <taxon>Dikarya</taxon>
        <taxon>Ascomycota</taxon>
        <taxon>Pezizomycotina</taxon>
        <taxon>Leotiomycetes</taxon>
        <taxon>Helotiales</taxon>
        <taxon>Pleuroascaceae</taxon>
        <taxon>Venustampulla</taxon>
    </lineage>
</organism>
<evidence type="ECO:0000256" key="3">
    <source>
        <dbReference type="ARBA" id="ARBA00022692"/>
    </source>
</evidence>
<dbReference type="CDD" id="cd17330">
    <property type="entry name" value="MFS_SLC46_TetA_like"/>
    <property type="match status" value="1"/>
</dbReference>
<feature type="transmembrane region" description="Helical" evidence="7">
    <location>
        <begin position="376"/>
        <end position="405"/>
    </location>
</feature>
<evidence type="ECO:0000256" key="5">
    <source>
        <dbReference type="ARBA" id="ARBA00023136"/>
    </source>
</evidence>
<dbReference type="SUPFAM" id="SSF103473">
    <property type="entry name" value="MFS general substrate transporter"/>
    <property type="match status" value="1"/>
</dbReference>
<dbReference type="PROSITE" id="PS50850">
    <property type="entry name" value="MFS"/>
    <property type="match status" value="1"/>
</dbReference>
<dbReference type="AlphaFoldDB" id="A0A370TPR5"/>
<keyword evidence="4 7" id="KW-1133">Transmembrane helix</keyword>
<protein>
    <submittedName>
        <fullName evidence="9">MFS general substrate transporter</fullName>
    </submittedName>
</protein>
<feature type="compositionally biased region" description="Acidic residues" evidence="6">
    <location>
        <begin position="32"/>
        <end position="42"/>
    </location>
</feature>
<keyword evidence="2" id="KW-0813">Transport</keyword>
<reference evidence="9 10" key="1">
    <citation type="journal article" date="2018" name="IMA Fungus">
        <title>IMA Genome-F 9: Draft genome sequence of Annulohypoxylon stygium, Aspergillus mulundensis, Berkeleyomyces basicola (syn. Thielaviopsis basicola), Ceratocystis smalleyi, two Cercospora beticola strains, Coleophoma cylindrospora, Fusarium fracticaudum, Phialophora cf. hyalina, and Morchella septimelata.</title>
        <authorList>
            <person name="Wingfield B.D."/>
            <person name="Bills G.F."/>
            <person name="Dong Y."/>
            <person name="Huang W."/>
            <person name="Nel W.J."/>
            <person name="Swalarsk-Parry B.S."/>
            <person name="Vaghefi N."/>
            <person name="Wilken P.M."/>
            <person name="An Z."/>
            <person name="de Beer Z.W."/>
            <person name="De Vos L."/>
            <person name="Chen L."/>
            <person name="Duong T.A."/>
            <person name="Gao Y."/>
            <person name="Hammerbacher A."/>
            <person name="Kikkert J.R."/>
            <person name="Li Y."/>
            <person name="Li H."/>
            <person name="Li K."/>
            <person name="Li Q."/>
            <person name="Liu X."/>
            <person name="Ma X."/>
            <person name="Naidoo K."/>
            <person name="Pethybridge S.J."/>
            <person name="Sun J."/>
            <person name="Steenkamp E.T."/>
            <person name="van der Nest M.A."/>
            <person name="van Wyk S."/>
            <person name="Wingfield M.J."/>
            <person name="Xiong C."/>
            <person name="Yue Q."/>
            <person name="Zhang X."/>
        </authorList>
    </citation>
    <scope>NUCLEOTIDE SEQUENCE [LARGE SCALE GENOMIC DNA]</scope>
    <source>
        <strain evidence="9 10">BP 5553</strain>
    </source>
</reference>
<name>A0A370TPR5_9HELO</name>
<dbReference type="InterPro" id="IPR011701">
    <property type="entry name" value="MFS"/>
</dbReference>
<feature type="transmembrane region" description="Helical" evidence="7">
    <location>
        <begin position="233"/>
        <end position="255"/>
    </location>
</feature>
<feature type="transmembrane region" description="Helical" evidence="7">
    <location>
        <begin position="142"/>
        <end position="164"/>
    </location>
</feature>
<feature type="transmembrane region" description="Helical" evidence="7">
    <location>
        <begin position="504"/>
        <end position="523"/>
    </location>
</feature>
<dbReference type="PANTHER" id="PTHR23504:SF6">
    <property type="entry name" value="MULTIDRUG TRANSPORTER, PUTATIVE (AFU_ORTHOLOGUE AFUA_4G08740)-RELATED"/>
    <property type="match status" value="1"/>
</dbReference>
<evidence type="ECO:0000256" key="6">
    <source>
        <dbReference type="SAM" id="MobiDB-lite"/>
    </source>
</evidence>